<gene>
    <name evidence="10" type="ORF">OGAPHI_000891</name>
</gene>
<keyword evidence="4" id="KW-0805">Transcription regulation</keyword>
<dbReference type="EMBL" id="JAEUBE010000087">
    <property type="protein sequence ID" value="KAH3670376.1"/>
    <property type="molecule type" value="Genomic_DNA"/>
</dbReference>
<keyword evidence="6" id="KW-0804">Transcription</keyword>
<evidence type="ECO:0000259" key="8">
    <source>
        <dbReference type="SMART" id="SM00066"/>
    </source>
</evidence>
<evidence type="ECO:0000259" key="9">
    <source>
        <dbReference type="SMART" id="SM00906"/>
    </source>
</evidence>
<dbReference type="InterPro" id="IPR051615">
    <property type="entry name" value="Transcr_Regulatory_Elem"/>
</dbReference>
<dbReference type="Gene3D" id="4.10.240.10">
    <property type="entry name" value="Zn(2)-C6 fungal-type DNA-binding domain"/>
    <property type="match status" value="1"/>
</dbReference>
<keyword evidence="5" id="KW-0238">DNA-binding</keyword>
<dbReference type="OrthoDB" id="2428527at2759"/>
<reference evidence="10" key="1">
    <citation type="journal article" date="2021" name="Open Biol.">
        <title>Shared evolutionary footprints suggest mitochondrial oxidative damage underlies multiple complex I losses in fungi.</title>
        <authorList>
            <person name="Schikora-Tamarit M.A."/>
            <person name="Marcet-Houben M."/>
            <person name="Nosek J."/>
            <person name="Gabaldon T."/>
        </authorList>
    </citation>
    <scope>NUCLEOTIDE SEQUENCE</scope>
    <source>
        <strain evidence="10">CBS6075</strain>
    </source>
</reference>
<dbReference type="GO" id="GO:0006351">
    <property type="term" value="P:DNA-templated transcription"/>
    <property type="evidence" value="ECO:0007669"/>
    <property type="project" value="InterPro"/>
</dbReference>
<organism evidence="10 11">
    <name type="scientific">Ogataea philodendri</name>
    <dbReference type="NCBI Taxonomy" id="1378263"/>
    <lineage>
        <taxon>Eukaryota</taxon>
        <taxon>Fungi</taxon>
        <taxon>Dikarya</taxon>
        <taxon>Ascomycota</taxon>
        <taxon>Saccharomycotina</taxon>
        <taxon>Pichiomycetes</taxon>
        <taxon>Pichiales</taxon>
        <taxon>Pichiaceae</taxon>
        <taxon>Ogataea</taxon>
    </lineage>
</organism>
<dbReference type="GO" id="GO:0005634">
    <property type="term" value="C:nucleus"/>
    <property type="evidence" value="ECO:0007669"/>
    <property type="project" value="UniProtKB-SubCell"/>
</dbReference>
<evidence type="ECO:0000256" key="2">
    <source>
        <dbReference type="ARBA" id="ARBA00022723"/>
    </source>
</evidence>
<dbReference type="GO" id="GO:0003677">
    <property type="term" value="F:DNA binding"/>
    <property type="evidence" value="ECO:0007669"/>
    <property type="project" value="UniProtKB-KW"/>
</dbReference>
<keyword evidence="2" id="KW-0479">Metal-binding</keyword>
<evidence type="ECO:0000313" key="10">
    <source>
        <dbReference type="EMBL" id="KAH3670376.1"/>
    </source>
</evidence>
<evidence type="ECO:0000256" key="4">
    <source>
        <dbReference type="ARBA" id="ARBA00023015"/>
    </source>
</evidence>
<reference evidence="10" key="2">
    <citation type="submission" date="2021-01" db="EMBL/GenBank/DDBJ databases">
        <authorList>
            <person name="Schikora-Tamarit M.A."/>
        </authorList>
    </citation>
    <scope>NUCLEOTIDE SEQUENCE</scope>
    <source>
        <strain evidence="10">CBS6075</strain>
    </source>
</reference>
<dbReference type="RefSeq" id="XP_046063801.1">
    <property type="nucleotide sequence ID" value="XM_046209035.1"/>
</dbReference>
<keyword evidence="7" id="KW-0539">Nucleus</keyword>
<dbReference type="PANTHER" id="PTHR31313">
    <property type="entry name" value="TY1 ENHANCER ACTIVATOR"/>
    <property type="match status" value="1"/>
</dbReference>
<dbReference type="Proteomes" id="UP000769157">
    <property type="component" value="Unassembled WGS sequence"/>
</dbReference>
<evidence type="ECO:0000256" key="5">
    <source>
        <dbReference type="ARBA" id="ARBA00023125"/>
    </source>
</evidence>
<evidence type="ECO:0000256" key="7">
    <source>
        <dbReference type="ARBA" id="ARBA00023242"/>
    </source>
</evidence>
<sequence>MSTPAPRVCSSCKALRRKDCDGRSPSCSNCIKRHRECVYLTESDKRRRKYHTDYIQYLEEKIETLEKFVRKHDPDLIQYTDMNLEETPFMKRLDEEAQLATLLNEIDNLDLDNFSEPEEDYEDFGSLIAVTGPHIYYIDPIFKAELANLFQNNCPEVAYILKLSLPDVISWDFSTDSNPSHQLLMCAMFGFACVYSKNPHSQKISKLFINQAEQTAVYASKFHLDQYVVQGLLLLSCYEMGLGNDSMSYLHISMACALTQHMGYHISYDEDSSAAKFAPKTTPYQSALLWSICTQDRIITTKIGVPSCIHFKRIISPFYEVQSPPSSQDYLIDLCFCYITRLWYILDRFTDQICSVQGDLGDTQERTKLLKTAEQALQDLKTSLPAPFKDPNYSQEFYIIIFHLHFEGCSILLERLFIENPVSSSKCVGSATEISRLVNVLLKTNNVEKTSYHFGYICFLAAMIHLVLYAEKAKPDHLSNFEICVQAMLIHGNRWKRSFRHINMLREFSDRHGISVPILETCENDQFTAL</sequence>
<dbReference type="CDD" id="cd00067">
    <property type="entry name" value="GAL4"/>
    <property type="match status" value="1"/>
</dbReference>
<feature type="domain" description="Zn(2)-C6 fungal-type" evidence="8">
    <location>
        <begin position="3"/>
        <end position="48"/>
    </location>
</feature>
<dbReference type="SUPFAM" id="SSF57701">
    <property type="entry name" value="Zn2/Cys6 DNA-binding domain"/>
    <property type="match status" value="1"/>
</dbReference>
<evidence type="ECO:0008006" key="12">
    <source>
        <dbReference type="Google" id="ProtNLM"/>
    </source>
</evidence>
<protein>
    <recommendedName>
        <fullName evidence="12">Zn(2)-C6 fungal-type domain-containing protein</fullName>
    </recommendedName>
</protein>
<comment type="caution">
    <text evidence="10">The sequence shown here is derived from an EMBL/GenBank/DDBJ whole genome shotgun (WGS) entry which is preliminary data.</text>
</comment>
<dbReference type="GeneID" id="70232859"/>
<evidence type="ECO:0000256" key="3">
    <source>
        <dbReference type="ARBA" id="ARBA00022833"/>
    </source>
</evidence>
<evidence type="ECO:0000256" key="6">
    <source>
        <dbReference type="ARBA" id="ARBA00023163"/>
    </source>
</evidence>
<dbReference type="InterPro" id="IPR036864">
    <property type="entry name" value="Zn2-C6_fun-type_DNA-bd_sf"/>
</dbReference>
<keyword evidence="3" id="KW-0862">Zinc</keyword>
<evidence type="ECO:0000313" key="11">
    <source>
        <dbReference type="Proteomes" id="UP000769157"/>
    </source>
</evidence>
<dbReference type="SMART" id="SM00066">
    <property type="entry name" value="GAL4"/>
    <property type="match status" value="1"/>
</dbReference>
<comment type="subcellular location">
    <subcellularLocation>
        <location evidence="1">Nucleus</location>
    </subcellularLocation>
</comment>
<dbReference type="Pfam" id="PF04082">
    <property type="entry name" value="Fungal_trans"/>
    <property type="match status" value="1"/>
</dbReference>
<proteinExistence type="predicted"/>
<dbReference type="GO" id="GO:0008270">
    <property type="term" value="F:zinc ion binding"/>
    <property type="evidence" value="ECO:0007669"/>
    <property type="project" value="InterPro"/>
</dbReference>
<dbReference type="CDD" id="cd12148">
    <property type="entry name" value="fungal_TF_MHR"/>
    <property type="match status" value="1"/>
</dbReference>
<dbReference type="PANTHER" id="PTHR31313:SF81">
    <property type="entry name" value="TY1 ENHANCER ACTIVATOR"/>
    <property type="match status" value="1"/>
</dbReference>
<dbReference type="InterPro" id="IPR007219">
    <property type="entry name" value="XnlR_reg_dom"/>
</dbReference>
<dbReference type="InterPro" id="IPR001138">
    <property type="entry name" value="Zn2Cys6_DnaBD"/>
</dbReference>
<evidence type="ECO:0000256" key="1">
    <source>
        <dbReference type="ARBA" id="ARBA00004123"/>
    </source>
</evidence>
<dbReference type="Pfam" id="PF00172">
    <property type="entry name" value="Zn_clus"/>
    <property type="match status" value="1"/>
</dbReference>
<feature type="domain" description="Xylanolytic transcriptional activator regulatory" evidence="9">
    <location>
        <begin position="248"/>
        <end position="331"/>
    </location>
</feature>
<dbReference type="GO" id="GO:0000981">
    <property type="term" value="F:DNA-binding transcription factor activity, RNA polymerase II-specific"/>
    <property type="evidence" value="ECO:0007669"/>
    <property type="project" value="InterPro"/>
</dbReference>
<dbReference type="SMART" id="SM00906">
    <property type="entry name" value="Fungal_trans"/>
    <property type="match status" value="1"/>
</dbReference>
<keyword evidence="11" id="KW-1185">Reference proteome</keyword>
<dbReference type="AlphaFoldDB" id="A0A9P8PEH4"/>
<name>A0A9P8PEH4_9ASCO</name>
<accession>A0A9P8PEH4</accession>